<accession>A0A812KTF9</accession>
<evidence type="ECO:0000313" key="3">
    <source>
        <dbReference type="Proteomes" id="UP000604046"/>
    </source>
</evidence>
<gene>
    <name evidence="2" type="ORF">SNAT2548_LOCUS9760</name>
</gene>
<feature type="compositionally biased region" description="Basic and acidic residues" evidence="1">
    <location>
        <begin position="41"/>
        <end position="62"/>
    </location>
</feature>
<sequence>MIGDKVFESCESPVRVRIAVEEQDGKETAESDVPVQTLQVEVKEEKEEAKPEPAVQKEKPDPRFQMPPLI</sequence>
<evidence type="ECO:0000313" key="2">
    <source>
        <dbReference type="EMBL" id="CAE7233396.1"/>
    </source>
</evidence>
<proteinExistence type="predicted"/>
<dbReference type="EMBL" id="CAJNDS010000779">
    <property type="protein sequence ID" value="CAE7233396.1"/>
    <property type="molecule type" value="Genomic_DNA"/>
</dbReference>
<evidence type="ECO:0000256" key="1">
    <source>
        <dbReference type="SAM" id="MobiDB-lite"/>
    </source>
</evidence>
<keyword evidence="3" id="KW-1185">Reference proteome</keyword>
<protein>
    <submittedName>
        <fullName evidence="2">Uncharacterized protein</fullName>
    </submittedName>
</protein>
<organism evidence="2 3">
    <name type="scientific">Symbiodinium natans</name>
    <dbReference type="NCBI Taxonomy" id="878477"/>
    <lineage>
        <taxon>Eukaryota</taxon>
        <taxon>Sar</taxon>
        <taxon>Alveolata</taxon>
        <taxon>Dinophyceae</taxon>
        <taxon>Suessiales</taxon>
        <taxon>Symbiodiniaceae</taxon>
        <taxon>Symbiodinium</taxon>
    </lineage>
</organism>
<reference evidence="2" key="1">
    <citation type="submission" date="2021-02" db="EMBL/GenBank/DDBJ databases">
        <authorList>
            <person name="Dougan E. K."/>
            <person name="Rhodes N."/>
            <person name="Thang M."/>
            <person name="Chan C."/>
        </authorList>
    </citation>
    <scope>NUCLEOTIDE SEQUENCE</scope>
</reference>
<dbReference type="Proteomes" id="UP000604046">
    <property type="component" value="Unassembled WGS sequence"/>
</dbReference>
<feature type="region of interest" description="Disordered" evidence="1">
    <location>
        <begin position="41"/>
        <end position="70"/>
    </location>
</feature>
<comment type="caution">
    <text evidence="2">The sequence shown here is derived from an EMBL/GenBank/DDBJ whole genome shotgun (WGS) entry which is preliminary data.</text>
</comment>
<name>A0A812KTF9_9DINO</name>
<dbReference type="AlphaFoldDB" id="A0A812KTF9"/>